<gene>
    <name evidence="1" type="ORF">AVEN_260113_1</name>
</gene>
<name>A0A4Y2DHZ2_ARAVE</name>
<sequence length="126" mass="14812">MRRKKQTERQQLLMESSLAYLRGKEAKVETKKEDKNSKKDQTLGYHGVVNSVIPEEDVLLRGQLTRRRKGQDSLVAESRLRDRRALVSRSSSTKYPRIRDGKLDRVKRIPAGVVWNFRFFPCYDYP</sequence>
<dbReference type="AlphaFoldDB" id="A0A4Y2DHZ2"/>
<evidence type="ECO:0000313" key="2">
    <source>
        <dbReference type="Proteomes" id="UP000499080"/>
    </source>
</evidence>
<dbReference type="EMBL" id="BGPR01000364">
    <property type="protein sequence ID" value="GBM15829.1"/>
    <property type="molecule type" value="Genomic_DNA"/>
</dbReference>
<protein>
    <submittedName>
        <fullName evidence="1">Uncharacterized protein</fullName>
    </submittedName>
</protein>
<organism evidence="1 2">
    <name type="scientific">Araneus ventricosus</name>
    <name type="common">Orbweaver spider</name>
    <name type="synonym">Epeira ventricosa</name>
    <dbReference type="NCBI Taxonomy" id="182803"/>
    <lineage>
        <taxon>Eukaryota</taxon>
        <taxon>Metazoa</taxon>
        <taxon>Ecdysozoa</taxon>
        <taxon>Arthropoda</taxon>
        <taxon>Chelicerata</taxon>
        <taxon>Arachnida</taxon>
        <taxon>Araneae</taxon>
        <taxon>Araneomorphae</taxon>
        <taxon>Entelegynae</taxon>
        <taxon>Araneoidea</taxon>
        <taxon>Araneidae</taxon>
        <taxon>Araneus</taxon>
    </lineage>
</organism>
<keyword evidence="2" id="KW-1185">Reference proteome</keyword>
<dbReference type="Proteomes" id="UP000499080">
    <property type="component" value="Unassembled WGS sequence"/>
</dbReference>
<accession>A0A4Y2DHZ2</accession>
<comment type="caution">
    <text evidence="1">The sequence shown here is derived from an EMBL/GenBank/DDBJ whole genome shotgun (WGS) entry which is preliminary data.</text>
</comment>
<reference evidence="1 2" key="1">
    <citation type="journal article" date="2019" name="Sci. Rep.">
        <title>Orb-weaving spider Araneus ventricosus genome elucidates the spidroin gene catalogue.</title>
        <authorList>
            <person name="Kono N."/>
            <person name="Nakamura H."/>
            <person name="Ohtoshi R."/>
            <person name="Moran D.A.P."/>
            <person name="Shinohara A."/>
            <person name="Yoshida Y."/>
            <person name="Fujiwara M."/>
            <person name="Mori M."/>
            <person name="Tomita M."/>
            <person name="Arakawa K."/>
        </authorList>
    </citation>
    <scope>NUCLEOTIDE SEQUENCE [LARGE SCALE GENOMIC DNA]</scope>
</reference>
<proteinExistence type="predicted"/>
<evidence type="ECO:0000313" key="1">
    <source>
        <dbReference type="EMBL" id="GBM15829.1"/>
    </source>
</evidence>